<gene>
    <name evidence="1" type="ORF">J2Z19_003222</name>
</gene>
<dbReference type="Proteomes" id="UP000823773">
    <property type="component" value="Unassembled WGS sequence"/>
</dbReference>
<evidence type="ECO:0000313" key="2">
    <source>
        <dbReference type="Proteomes" id="UP000823773"/>
    </source>
</evidence>
<reference evidence="1" key="1">
    <citation type="submission" date="2021-03" db="EMBL/GenBank/DDBJ databases">
        <title>Genomic Encyclopedia of Type Strains, Phase IV (KMG-IV): sequencing the most valuable type-strain genomes for metagenomic binning, comparative biology and taxonomic classification.</title>
        <authorList>
            <person name="Goeker M."/>
        </authorList>
    </citation>
    <scope>NUCLEOTIDE SEQUENCE</scope>
    <source>
        <strain evidence="1">DSM 18131</strain>
    </source>
</reference>
<protein>
    <submittedName>
        <fullName evidence="1">Uncharacterized protein</fullName>
    </submittedName>
</protein>
<evidence type="ECO:0000313" key="1">
    <source>
        <dbReference type="EMBL" id="MBP1873507.1"/>
    </source>
</evidence>
<name>A0ACC5SXB4_ENSAD</name>
<keyword evidence="2" id="KW-1185">Reference proteome</keyword>
<sequence length="85" mass="9803">MRILEKSRGYFRGTHKGATIEIERDHDFEEHRFYIRVRWRDGGHLYDGYSPPTVTSMADAKREAIRGACLDKTAAELLVEEASCD</sequence>
<proteinExistence type="predicted"/>
<comment type="caution">
    <text evidence="1">The sequence shown here is derived from an EMBL/GenBank/DDBJ whole genome shotgun (WGS) entry which is preliminary data.</text>
</comment>
<dbReference type="EMBL" id="JAGGJR010000004">
    <property type="protein sequence ID" value="MBP1873507.1"/>
    <property type="molecule type" value="Genomic_DNA"/>
</dbReference>
<organism evidence="1 2">
    <name type="scientific">Ensifer adhaerens</name>
    <name type="common">Sinorhizobium morelense</name>
    <dbReference type="NCBI Taxonomy" id="106592"/>
    <lineage>
        <taxon>Bacteria</taxon>
        <taxon>Pseudomonadati</taxon>
        <taxon>Pseudomonadota</taxon>
        <taxon>Alphaproteobacteria</taxon>
        <taxon>Hyphomicrobiales</taxon>
        <taxon>Rhizobiaceae</taxon>
        <taxon>Sinorhizobium/Ensifer group</taxon>
        <taxon>Ensifer</taxon>
    </lineage>
</organism>
<accession>A0ACC5SXB4</accession>